<evidence type="ECO:0000259" key="8">
    <source>
        <dbReference type="Pfam" id="PF02397"/>
    </source>
</evidence>
<keyword evidence="3 9" id="KW-0808">Transferase</keyword>
<dbReference type="NCBIfam" id="TIGR03025">
    <property type="entry name" value="EPS_sugtrans"/>
    <property type="match status" value="1"/>
</dbReference>
<feature type="transmembrane region" description="Helical" evidence="7">
    <location>
        <begin position="52"/>
        <end position="74"/>
    </location>
</feature>
<feature type="domain" description="Bacterial sugar transferase" evidence="8">
    <location>
        <begin position="236"/>
        <end position="419"/>
    </location>
</feature>
<evidence type="ECO:0000313" key="9">
    <source>
        <dbReference type="EMBL" id="OWT63853.1"/>
    </source>
</evidence>
<dbReference type="InterPro" id="IPR003362">
    <property type="entry name" value="Bact_transf"/>
</dbReference>
<sequence>MTAIHSRRYDKIHEQLLLSRWFSVMVGWLLTVGLPAFFYWGNAVFLRPTHGALAGIVVASVAFVLAHLGVTRLMLAYPGGRSMGMVIPHSLVVYALCMVPVLVLRIEISRYLLGASCILAIIWFQIEYIVTERFRRPKLAVIAEGQARDLLELPEIDARALTGPDLEGKRYDAVVADFECLTPEWERFLTRCALNRIAVYNARSVYESVTGRVRINRMSENDIGSLLPSILYERTKIVFDWVLILLSLPVSVPLIALAALAVRIEDPGPAFYTQERMGRGNKPFKIYKIRSMRCSQDESVSSQFAEEGDPRVTRVGRVLRKYRIDELPQFLNILKGDMSLIGPRPEQPDFVEHFDQELPFYSYRHVVKPGITGWAQVRQGYAADVDETREKIEHDFYYIKHGSLFLDVFILFLTVKTLLTGFGAR</sequence>
<evidence type="ECO:0000256" key="3">
    <source>
        <dbReference type="ARBA" id="ARBA00022679"/>
    </source>
</evidence>
<protein>
    <submittedName>
        <fullName evidence="9">Glycosyl transferase</fullName>
    </submittedName>
</protein>
<keyword evidence="6 7" id="KW-0472">Membrane</keyword>
<comment type="similarity">
    <text evidence="2">Belongs to the bacterial sugar transferase family.</text>
</comment>
<feature type="transmembrane region" description="Helical" evidence="7">
    <location>
        <begin position="404"/>
        <end position="424"/>
    </location>
</feature>
<organism evidence="9 10">
    <name type="scientific">Candidimonas nitroreducens</name>
    <dbReference type="NCBI Taxonomy" id="683354"/>
    <lineage>
        <taxon>Bacteria</taxon>
        <taxon>Pseudomonadati</taxon>
        <taxon>Pseudomonadota</taxon>
        <taxon>Betaproteobacteria</taxon>
        <taxon>Burkholderiales</taxon>
        <taxon>Alcaligenaceae</taxon>
        <taxon>Candidimonas</taxon>
    </lineage>
</organism>
<feature type="transmembrane region" description="Helical" evidence="7">
    <location>
        <begin position="21"/>
        <end position="40"/>
    </location>
</feature>
<dbReference type="GO" id="GO:0016780">
    <property type="term" value="F:phosphotransferase activity, for other substituted phosphate groups"/>
    <property type="evidence" value="ECO:0007669"/>
    <property type="project" value="TreeGrafter"/>
</dbReference>
<dbReference type="RefSeq" id="WP_088602432.1">
    <property type="nucleotide sequence ID" value="NZ_NJIH01000003.1"/>
</dbReference>
<dbReference type="PANTHER" id="PTHR30576">
    <property type="entry name" value="COLANIC BIOSYNTHESIS UDP-GLUCOSE LIPID CARRIER TRANSFERASE"/>
    <property type="match status" value="1"/>
</dbReference>
<dbReference type="Proteomes" id="UP000214603">
    <property type="component" value="Unassembled WGS sequence"/>
</dbReference>
<keyword evidence="5 7" id="KW-1133">Transmembrane helix</keyword>
<evidence type="ECO:0000256" key="2">
    <source>
        <dbReference type="ARBA" id="ARBA00006464"/>
    </source>
</evidence>
<accession>A0A225MTR0</accession>
<dbReference type="GO" id="GO:0016020">
    <property type="term" value="C:membrane"/>
    <property type="evidence" value="ECO:0007669"/>
    <property type="project" value="UniProtKB-SubCell"/>
</dbReference>
<dbReference type="InterPro" id="IPR017475">
    <property type="entry name" value="EPS_sugar_tfrase"/>
</dbReference>
<evidence type="ECO:0000313" key="10">
    <source>
        <dbReference type="Proteomes" id="UP000214603"/>
    </source>
</evidence>
<comment type="caution">
    <text evidence="9">The sequence shown here is derived from an EMBL/GenBank/DDBJ whole genome shotgun (WGS) entry which is preliminary data.</text>
</comment>
<evidence type="ECO:0000256" key="1">
    <source>
        <dbReference type="ARBA" id="ARBA00004141"/>
    </source>
</evidence>
<gene>
    <name evidence="9" type="ORF">CEY11_05975</name>
</gene>
<dbReference type="EMBL" id="NJIH01000003">
    <property type="protein sequence ID" value="OWT63853.1"/>
    <property type="molecule type" value="Genomic_DNA"/>
</dbReference>
<dbReference type="Pfam" id="PF02397">
    <property type="entry name" value="Bac_transf"/>
    <property type="match status" value="1"/>
</dbReference>
<dbReference type="OrthoDB" id="9808602at2"/>
<keyword evidence="4 7" id="KW-0812">Transmembrane</keyword>
<feature type="transmembrane region" description="Helical" evidence="7">
    <location>
        <begin position="238"/>
        <end position="262"/>
    </location>
</feature>
<dbReference type="PANTHER" id="PTHR30576:SF0">
    <property type="entry name" value="UNDECAPRENYL-PHOSPHATE N-ACETYLGALACTOSAMINYL 1-PHOSPHATE TRANSFERASE-RELATED"/>
    <property type="match status" value="1"/>
</dbReference>
<reference evidence="10" key="1">
    <citation type="submission" date="2017-06" db="EMBL/GenBank/DDBJ databases">
        <title>Herbaspirillum phytohormonus sp. nov., isolated from the root nodule of Robinia pseudoacacia in lead-zinc mine.</title>
        <authorList>
            <person name="Fan M."/>
            <person name="Lin Y."/>
        </authorList>
    </citation>
    <scope>NUCLEOTIDE SEQUENCE [LARGE SCALE GENOMIC DNA]</scope>
    <source>
        <strain evidence="10">SC-089</strain>
    </source>
</reference>
<feature type="transmembrane region" description="Helical" evidence="7">
    <location>
        <begin position="86"/>
        <end position="106"/>
    </location>
</feature>
<dbReference type="AlphaFoldDB" id="A0A225MTR0"/>
<evidence type="ECO:0000256" key="4">
    <source>
        <dbReference type="ARBA" id="ARBA00022692"/>
    </source>
</evidence>
<name>A0A225MTR0_9BURK</name>
<comment type="subcellular location">
    <subcellularLocation>
        <location evidence="1">Membrane</location>
        <topology evidence="1">Multi-pass membrane protein</topology>
    </subcellularLocation>
</comment>
<evidence type="ECO:0000256" key="6">
    <source>
        <dbReference type="ARBA" id="ARBA00023136"/>
    </source>
</evidence>
<evidence type="ECO:0000256" key="7">
    <source>
        <dbReference type="SAM" id="Phobius"/>
    </source>
</evidence>
<keyword evidence="10" id="KW-1185">Reference proteome</keyword>
<proteinExistence type="inferred from homology"/>
<evidence type="ECO:0000256" key="5">
    <source>
        <dbReference type="ARBA" id="ARBA00022989"/>
    </source>
</evidence>
<feature type="transmembrane region" description="Helical" evidence="7">
    <location>
        <begin position="112"/>
        <end position="130"/>
    </location>
</feature>